<feature type="compositionally biased region" description="Polar residues" evidence="1">
    <location>
        <begin position="280"/>
        <end position="294"/>
    </location>
</feature>
<dbReference type="OrthoDB" id="91622at2759"/>
<feature type="region of interest" description="Disordered" evidence="1">
    <location>
        <begin position="280"/>
        <end position="300"/>
    </location>
</feature>
<sequence length="393" mass="45133">MPPQKEQRETVGKSTDIAPRKRPPNFTNLEDVLLCQAYVNAIQSPPIQGNDSIVVAPQLWNKVSEGFQSLVEDQKDKLEAWVQGVERPKKSLEDRFKKQIYYQVSRWNPLYKEAYDGRVSGTDEEDIRHEACSAFLKQYETAFKFGHCIDTLRKSPTFNPTHELWVAGGEMDTANRNKKPSATSITNTFTAKKSTPPRTMLVTKTVRAEQQRKDLSTSFENYKKYMERMIANKEKMAQLREMDELRKIYKIFKNIGEPKTAQKILTKYIHVSKNYVSVVETPSSPNRQSDTAMGSNDDEQDESFANVMERMAASNERLAHFREVGALRKNYKLFKNMGETKEAQMMLDRLTQLLRVEGVPSDIEIRHSSPFNCQSDISIGPNDDEQDEDSAHI</sequence>
<evidence type="ECO:0000313" key="2">
    <source>
        <dbReference type="EMBL" id="KAG7345903.1"/>
    </source>
</evidence>
<comment type="caution">
    <text evidence="2">The sequence shown here is derived from an EMBL/GenBank/DDBJ whole genome shotgun (WGS) entry which is preliminary data.</text>
</comment>
<feature type="region of interest" description="Disordered" evidence="1">
    <location>
        <begin position="1"/>
        <end position="24"/>
    </location>
</feature>
<proteinExistence type="predicted"/>
<dbReference type="PANTHER" id="PTHR45125:SF3">
    <property type="entry name" value="NO-APICAL-MERISTEM-ASSOCIATED CARBOXY-TERMINAL DOMAIN PROTEIN"/>
    <property type="match status" value="1"/>
</dbReference>
<gene>
    <name evidence="2" type="ORF">IV203_004970</name>
</gene>
<dbReference type="PANTHER" id="PTHR45125">
    <property type="entry name" value="F21J9.4-RELATED"/>
    <property type="match status" value="1"/>
</dbReference>
<feature type="compositionally biased region" description="Acidic residues" evidence="1">
    <location>
        <begin position="382"/>
        <end position="393"/>
    </location>
</feature>
<protein>
    <submittedName>
        <fullName evidence="2">Uncharacterized protein</fullName>
    </submittedName>
</protein>
<feature type="compositionally biased region" description="Basic and acidic residues" evidence="1">
    <location>
        <begin position="1"/>
        <end position="11"/>
    </location>
</feature>
<dbReference type="EMBL" id="JAGRRH010000021">
    <property type="protein sequence ID" value="KAG7345903.1"/>
    <property type="molecule type" value="Genomic_DNA"/>
</dbReference>
<organism evidence="2 3">
    <name type="scientific">Nitzschia inconspicua</name>
    <dbReference type="NCBI Taxonomy" id="303405"/>
    <lineage>
        <taxon>Eukaryota</taxon>
        <taxon>Sar</taxon>
        <taxon>Stramenopiles</taxon>
        <taxon>Ochrophyta</taxon>
        <taxon>Bacillariophyta</taxon>
        <taxon>Bacillariophyceae</taxon>
        <taxon>Bacillariophycidae</taxon>
        <taxon>Bacillariales</taxon>
        <taxon>Bacillariaceae</taxon>
        <taxon>Nitzschia</taxon>
    </lineage>
</organism>
<evidence type="ECO:0000313" key="3">
    <source>
        <dbReference type="Proteomes" id="UP000693970"/>
    </source>
</evidence>
<reference evidence="2" key="1">
    <citation type="journal article" date="2021" name="Sci. Rep.">
        <title>Diploid genomic architecture of Nitzschia inconspicua, an elite biomass production diatom.</title>
        <authorList>
            <person name="Oliver A."/>
            <person name="Podell S."/>
            <person name="Pinowska A."/>
            <person name="Traller J.C."/>
            <person name="Smith S.R."/>
            <person name="McClure R."/>
            <person name="Beliaev A."/>
            <person name="Bohutskyi P."/>
            <person name="Hill E.A."/>
            <person name="Rabines A."/>
            <person name="Zheng H."/>
            <person name="Allen L.Z."/>
            <person name="Kuo A."/>
            <person name="Grigoriev I.V."/>
            <person name="Allen A.E."/>
            <person name="Hazlebeck D."/>
            <person name="Allen E.E."/>
        </authorList>
    </citation>
    <scope>NUCLEOTIDE SEQUENCE</scope>
    <source>
        <strain evidence="2">Hildebrandi</strain>
    </source>
</reference>
<dbReference type="AlphaFoldDB" id="A0A9K3KN37"/>
<accession>A0A9K3KN37</accession>
<reference evidence="2" key="2">
    <citation type="submission" date="2021-04" db="EMBL/GenBank/DDBJ databases">
        <authorList>
            <person name="Podell S."/>
        </authorList>
    </citation>
    <scope>NUCLEOTIDE SEQUENCE</scope>
    <source>
        <strain evidence="2">Hildebrandi</strain>
    </source>
</reference>
<dbReference type="Proteomes" id="UP000693970">
    <property type="component" value="Unassembled WGS sequence"/>
</dbReference>
<feature type="region of interest" description="Disordered" evidence="1">
    <location>
        <begin position="366"/>
        <end position="393"/>
    </location>
</feature>
<evidence type="ECO:0000256" key="1">
    <source>
        <dbReference type="SAM" id="MobiDB-lite"/>
    </source>
</evidence>
<keyword evidence="3" id="KW-1185">Reference proteome</keyword>
<name>A0A9K3KN37_9STRA</name>